<dbReference type="InterPro" id="IPR046670">
    <property type="entry name" value="DUF6540"/>
</dbReference>
<dbReference type="OrthoDB" id="4135672at2759"/>
<dbReference type="Pfam" id="PF20174">
    <property type="entry name" value="DUF6540"/>
    <property type="match status" value="1"/>
</dbReference>
<dbReference type="Proteomes" id="UP000076874">
    <property type="component" value="Unassembled WGS sequence"/>
</dbReference>
<reference evidence="1 2" key="1">
    <citation type="journal article" date="2016" name="Genome Biol. Evol.">
        <title>Divergent and convergent evolution of fungal pathogenicity.</title>
        <authorList>
            <person name="Shang Y."/>
            <person name="Xiao G."/>
            <person name="Zheng P."/>
            <person name="Cen K."/>
            <person name="Zhan S."/>
            <person name="Wang C."/>
        </authorList>
    </citation>
    <scope>NUCLEOTIDE SEQUENCE [LARGE SCALE GENOMIC DNA]</scope>
    <source>
        <strain evidence="1 2">RCEF 264</strain>
    </source>
</reference>
<comment type="caution">
    <text evidence="1">The sequence shown here is derived from an EMBL/GenBank/DDBJ whole genome shotgun (WGS) entry which is preliminary data.</text>
</comment>
<gene>
    <name evidence="1" type="ORF">SPI_02082</name>
</gene>
<evidence type="ECO:0000313" key="2">
    <source>
        <dbReference type="Proteomes" id="UP000076874"/>
    </source>
</evidence>
<name>A0A167XRF3_9HYPO</name>
<proteinExistence type="predicted"/>
<organism evidence="1 2">
    <name type="scientific">Niveomyces insectorum RCEF 264</name>
    <dbReference type="NCBI Taxonomy" id="1081102"/>
    <lineage>
        <taxon>Eukaryota</taxon>
        <taxon>Fungi</taxon>
        <taxon>Dikarya</taxon>
        <taxon>Ascomycota</taxon>
        <taxon>Pezizomycotina</taxon>
        <taxon>Sordariomycetes</taxon>
        <taxon>Hypocreomycetidae</taxon>
        <taxon>Hypocreales</taxon>
        <taxon>Cordycipitaceae</taxon>
        <taxon>Niveomyces</taxon>
    </lineage>
</organism>
<keyword evidence="2" id="KW-1185">Reference proteome</keyword>
<dbReference type="AlphaFoldDB" id="A0A167XRF3"/>
<evidence type="ECO:0000313" key="1">
    <source>
        <dbReference type="EMBL" id="OAA65295.1"/>
    </source>
</evidence>
<accession>A0A167XRF3</accession>
<protein>
    <submittedName>
        <fullName evidence="1">Uncharacterized protein</fullName>
    </submittedName>
</protein>
<dbReference type="EMBL" id="AZHD01000003">
    <property type="protein sequence ID" value="OAA65295.1"/>
    <property type="molecule type" value="Genomic_DNA"/>
</dbReference>
<sequence>MPSEPPYRVWKLRFHLAMQDPDTTGIRYHTSIFVETGGADDHADGAGTGAGRGVVFHVVGDVTAGMTYETKHTDPPEETENFYAKTLLGHAAAGTFPTQWNLLLRGIPPPGKQKAFNPATMRTEPVKSWGRDGDWGHSEPAFYAPSEQRPPLFKCTEWTEQRALPALVAAGLLVPCNTEEVTVCA</sequence>
<dbReference type="STRING" id="1081102.A0A167XRF3"/>